<dbReference type="EMBL" id="BGPR01006173">
    <property type="protein sequence ID" value="GBN16639.1"/>
    <property type="molecule type" value="Genomic_DNA"/>
</dbReference>
<accession>A0A4Y2LQA5</accession>
<keyword evidence="2" id="KW-1185">Reference proteome</keyword>
<reference evidence="1 2" key="1">
    <citation type="journal article" date="2019" name="Sci. Rep.">
        <title>Orb-weaving spider Araneus ventricosus genome elucidates the spidroin gene catalogue.</title>
        <authorList>
            <person name="Kono N."/>
            <person name="Nakamura H."/>
            <person name="Ohtoshi R."/>
            <person name="Moran D.A.P."/>
            <person name="Shinohara A."/>
            <person name="Yoshida Y."/>
            <person name="Fujiwara M."/>
            <person name="Mori M."/>
            <person name="Tomita M."/>
            <person name="Arakawa K."/>
        </authorList>
    </citation>
    <scope>NUCLEOTIDE SEQUENCE [LARGE SCALE GENOMIC DNA]</scope>
</reference>
<proteinExistence type="predicted"/>
<dbReference type="AlphaFoldDB" id="A0A4Y2LQA5"/>
<dbReference type="Proteomes" id="UP000499080">
    <property type="component" value="Unassembled WGS sequence"/>
</dbReference>
<gene>
    <name evidence="1" type="ORF">AVEN_100205_1</name>
</gene>
<evidence type="ECO:0000313" key="2">
    <source>
        <dbReference type="Proteomes" id="UP000499080"/>
    </source>
</evidence>
<comment type="caution">
    <text evidence="1">The sequence shown here is derived from an EMBL/GenBank/DDBJ whole genome shotgun (WGS) entry which is preliminary data.</text>
</comment>
<sequence length="136" mass="15751">MSLPTETNQHRPYLYGKVTVQVSSNITLSLTQYRNFTSLFLFLTWHAQTVSNIKNCEERLHVLHHIEPVYCYEHGKSLPAMLVLWLGKRVSARVAYENTQENGAIDHKPSDEMCEISKVLNFLDISIRPRSRDDSM</sequence>
<protein>
    <submittedName>
        <fullName evidence="1">Uncharacterized protein</fullName>
    </submittedName>
</protein>
<evidence type="ECO:0000313" key="1">
    <source>
        <dbReference type="EMBL" id="GBN16639.1"/>
    </source>
</evidence>
<organism evidence="1 2">
    <name type="scientific">Araneus ventricosus</name>
    <name type="common">Orbweaver spider</name>
    <name type="synonym">Epeira ventricosa</name>
    <dbReference type="NCBI Taxonomy" id="182803"/>
    <lineage>
        <taxon>Eukaryota</taxon>
        <taxon>Metazoa</taxon>
        <taxon>Ecdysozoa</taxon>
        <taxon>Arthropoda</taxon>
        <taxon>Chelicerata</taxon>
        <taxon>Arachnida</taxon>
        <taxon>Araneae</taxon>
        <taxon>Araneomorphae</taxon>
        <taxon>Entelegynae</taxon>
        <taxon>Araneoidea</taxon>
        <taxon>Araneidae</taxon>
        <taxon>Araneus</taxon>
    </lineage>
</organism>
<name>A0A4Y2LQA5_ARAVE</name>